<dbReference type="SUPFAM" id="SSF100950">
    <property type="entry name" value="NagB/RpiA/CoA transferase-like"/>
    <property type="match status" value="1"/>
</dbReference>
<dbReference type="CDD" id="cd01400">
    <property type="entry name" value="6PGL"/>
    <property type="match status" value="1"/>
</dbReference>
<sequence length="242" mass="26213">MNQAAEVIEGSRVRMHSYESATQWTWGAAVAISSVLARDLQDRPRTRLLLSGGSTPSPVYAALSKAPLDWGRIDVALVDERWLLPDDPDSNARLVREHLLQNNAAKARFETLTRAGRNIEESVNAANLHAQNRPGVVVLGMGDDGHTASLFPGMQGLDQALSTKAAYVSVDATGCPGAGKLLRRISLTPAGLAPAHTRLMLIRGESKRKLLDRVLDGDDPHEFPARVAFTTPGPPLHIHWCP</sequence>
<evidence type="ECO:0000256" key="4">
    <source>
        <dbReference type="ARBA" id="ARBA00010662"/>
    </source>
</evidence>
<dbReference type="InterPro" id="IPR005900">
    <property type="entry name" value="6-phosphogluconolactonase_DevB"/>
</dbReference>
<evidence type="ECO:0000256" key="1">
    <source>
        <dbReference type="ARBA" id="ARBA00000832"/>
    </source>
</evidence>
<name>A0A4R5TT32_9GAMM</name>
<dbReference type="AlphaFoldDB" id="A0A4R5TT32"/>
<feature type="domain" description="Glucosamine/galactosamine-6-phosphate isomerase" evidence="8">
    <location>
        <begin position="28"/>
        <end position="228"/>
    </location>
</feature>
<dbReference type="UniPathway" id="UPA00115">
    <property type="reaction ID" value="UER00409"/>
</dbReference>
<evidence type="ECO:0000256" key="5">
    <source>
        <dbReference type="ARBA" id="ARBA00013198"/>
    </source>
</evidence>
<keyword evidence="7 9" id="KW-0378">Hydrolase</keyword>
<comment type="catalytic activity">
    <reaction evidence="1 7">
        <text>6-phospho-D-glucono-1,5-lactone + H2O = 6-phospho-D-gluconate + H(+)</text>
        <dbReference type="Rhea" id="RHEA:12556"/>
        <dbReference type="ChEBI" id="CHEBI:15377"/>
        <dbReference type="ChEBI" id="CHEBI:15378"/>
        <dbReference type="ChEBI" id="CHEBI:57955"/>
        <dbReference type="ChEBI" id="CHEBI:58759"/>
        <dbReference type="EC" id="3.1.1.31"/>
    </reaction>
</comment>
<keyword evidence="10" id="KW-1185">Reference proteome</keyword>
<comment type="pathway">
    <text evidence="3 7">Carbohydrate degradation; pentose phosphate pathway; D-ribulose 5-phosphate from D-glucose 6-phosphate (oxidative stage): step 2/3.</text>
</comment>
<dbReference type="GO" id="GO:0017057">
    <property type="term" value="F:6-phosphogluconolactonase activity"/>
    <property type="evidence" value="ECO:0007669"/>
    <property type="project" value="UniProtKB-UniRule"/>
</dbReference>
<evidence type="ECO:0000313" key="9">
    <source>
        <dbReference type="EMBL" id="TDK22529.1"/>
    </source>
</evidence>
<reference evidence="9 10" key="1">
    <citation type="submission" date="2019-03" db="EMBL/GenBank/DDBJ databases">
        <title>Luteimonas zhaokaii sp.nov., isolated from the rectal contents of Plateau pika in Yushu, Qinghai Province, China.</title>
        <authorList>
            <person name="Zhang G."/>
        </authorList>
    </citation>
    <scope>NUCLEOTIDE SEQUENCE [LARGE SCALE GENOMIC DNA]</scope>
    <source>
        <strain evidence="9 10">B9</strain>
    </source>
</reference>
<dbReference type="EMBL" id="SMTF01000013">
    <property type="protein sequence ID" value="TDK22529.1"/>
    <property type="molecule type" value="Genomic_DNA"/>
</dbReference>
<dbReference type="RefSeq" id="WP_133323054.1">
    <property type="nucleotide sequence ID" value="NZ_SMTF01000013.1"/>
</dbReference>
<dbReference type="InterPro" id="IPR006148">
    <property type="entry name" value="Glc/Gal-6P_isomerase"/>
</dbReference>
<comment type="function">
    <text evidence="2 7">Hydrolysis of 6-phosphogluconolactone to 6-phosphogluconate.</text>
</comment>
<accession>A0A4R5TT32</accession>
<evidence type="ECO:0000256" key="2">
    <source>
        <dbReference type="ARBA" id="ARBA00002681"/>
    </source>
</evidence>
<dbReference type="PANTHER" id="PTHR11054:SF0">
    <property type="entry name" value="6-PHOSPHOGLUCONOLACTONASE"/>
    <property type="match status" value="1"/>
</dbReference>
<dbReference type="PANTHER" id="PTHR11054">
    <property type="entry name" value="6-PHOSPHOGLUCONOLACTONASE"/>
    <property type="match status" value="1"/>
</dbReference>
<dbReference type="GO" id="GO:0006098">
    <property type="term" value="P:pentose-phosphate shunt"/>
    <property type="evidence" value="ECO:0007669"/>
    <property type="project" value="UniProtKB-UniPathway"/>
</dbReference>
<evidence type="ECO:0000256" key="3">
    <source>
        <dbReference type="ARBA" id="ARBA00004961"/>
    </source>
</evidence>
<dbReference type="GO" id="GO:0005975">
    <property type="term" value="P:carbohydrate metabolic process"/>
    <property type="evidence" value="ECO:0007669"/>
    <property type="project" value="UniProtKB-UniRule"/>
</dbReference>
<dbReference type="Pfam" id="PF01182">
    <property type="entry name" value="Glucosamine_iso"/>
    <property type="match status" value="1"/>
</dbReference>
<dbReference type="EC" id="3.1.1.31" evidence="5 7"/>
<dbReference type="OrthoDB" id="9810967at2"/>
<gene>
    <name evidence="7 9" type="primary">pgl</name>
    <name evidence="9" type="ORF">E2F46_13785</name>
</gene>
<comment type="caution">
    <text evidence="9">The sequence shown here is derived from an EMBL/GenBank/DDBJ whole genome shotgun (WGS) entry which is preliminary data.</text>
</comment>
<comment type="similarity">
    <text evidence="4 7">Belongs to the glucosamine/galactosamine-6-phosphate isomerase family. 6-phosphogluconolactonase subfamily.</text>
</comment>
<evidence type="ECO:0000256" key="7">
    <source>
        <dbReference type="RuleBase" id="RU365095"/>
    </source>
</evidence>
<dbReference type="Proteomes" id="UP000294796">
    <property type="component" value="Unassembled WGS sequence"/>
</dbReference>
<dbReference type="NCBIfam" id="TIGR01198">
    <property type="entry name" value="pgl"/>
    <property type="match status" value="1"/>
</dbReference>
<evidence type="ECO:0000256" key="6">
    <source>
        <dbReference type="ARBA" id="ARBA00020337"/>
    </source>
</evidence>
<proteinExistence type="inferred from homology"/>
<dbReference type="InterPro" id="IPR037171">
    <property type="entry name" value="NagB/RpiA_transferase-like"/>
</dbReference>
<protein>
    <recommendedName>
        <fullName evidence="6 7">6-phosphogluconolactonase</fullName>
        <shortName evidence="7">6PGL</shortName>
        <ecNumber evidence="5 7">3.1.1.31</ecNumber>
    </recommendedName>
</protein>
<evidence type="ECO:0000313" key="10">
    <source>
        <dbReference type="Proteomes" id="UP000294796"/>
    </source>
</evidence>
<dbReference type="InterPro" id="IPR039104">
    <property type="entry name" value="6PGL"/>
</dbReference>
<dbReference type="Gene3D" id="3.40.50.1360">
    <property type="match status" value="1"/>
</dbReference>
<evidence type="ECO:0000259" key="8">
    <source>
        <dbReference type="Pfam" id="PF01182"/>
    </source>
</evidence>
<organism evidence="9 10">
    <name type="scientific">Luteimonas aestuarii</name>
    <dbReference type="NCBI Taxonomy" id="453837"/>
    <lineage>
        <taxon>Bacteria</taxon>
        <taxon>Pseudomonadati</taxon>
        <taxon>Pseudomonadota</taxon>
        <taxon>Gammaproteobacteria</taxon>
        <taxon>Lysobacterales</taxon>
        <taxon>Lysobacteraceae</taxon>
        <taxon>Luteimonas</taxon>
    </lineage>
</organism>